<dbReference type="CDD" id="cd01448">
    <property type="entry name" value="TST_Repeat_1"/>
    <property type="match status" value="1"/>
</dbReference>
<dbReference type="GO" id="GO:0004792">
    <property type="term" value="F:thiosulfate-cyanide sulfurtransferase activity"/>
    <property type="evidence" value="ECO:0007669"/>
    <property type="project" value="UniProtKB-EC"/>
</dbReference>
<keyword evidence="3 7" id="KW-0808">Transferase</keyword>
<evidence type="ECO:0000256" key="4">
    <source>
        <dbReference type="SAM" id="MobiDB-lite"/>
    </source>
</evidence>
<keyword evidence="8" id="KW-1185">Reference proteome</keyword>
<dbReference type="PROSITE" id="PS50206">
    <property type="entry name" value="RHODANESE_3"/>
    <property type="match status" value="2"/>
</dbReference>
<evidence type="ECO:0000256" key="2">
    <source>
        <dbReference type="ARBA" id="ARBA00047549"/>
    </source>
</evidence>
<accession>A0A1T5MRP8</accession>
<dbReference type="SMART" id="SM00450">
    <property type="entry name" value="RHOD"/>
    <property type="match status" value="2"/>
</dbReference>
<proteinExistence type="predicted"/>
<evidence type="ECO:0000256" key="3">
    <source>
        <dbReference type="RuleBase" id="RU000507"/>
    </source>
</evidence>
<dbReference type="PANTHER" id="PTHR43855:SF1">
    <property type="entry name" value="THIOSULFATE SULFURTRANSFERASE"/>
    <property type="match status" value="1"/>
</dbReference>
<dbReference type="EMBL" id="FUZT01000023">
    <property type="protein sequence ID" value="SKC90852.1"/>
    <property type="molecule type" value="Genomic_DNA"/>
</dbReference>
<feature type="region of interest" description="Disordered" evidence="4">
    <location>
        <begin position="25"/>
        <end position="55"/>
    </location>
</feature>
<dbReference type="OrthoDB" id="9770030at2"/>
<comment type="catalytic activity">
    <reaction evidence="2">
        <text>thiosulfate + hydrogen cyanide = thiocyanate + sulfite + 2 H(+)</text>
        <dbReference type="Rhea" id="RHEA:16881"/>
        <dbReference type="ChEBI" id="CHEBI:15378"/>
        <dbReference type="ChEBI" id="CHEBI:17359"/>
        <dbReference type="ChEBI" id="CHEBI:18022"/>
        <dbReference type="ChEBI" id="CHEBI:18407"/>
        <dbReference type="ChEBI" id="CHEBI:33542"/>
        <dbReference type="EC" id="2.8.1.1"/>
    </reaction>
</comment>
<dbReference type="Pfam" id="PF00581">
    <property type="entry name" value="Rhodanese"/>
    <property type="match status" value="2"/>
</dbReference>
<dbReference type="InterPro" id="IPR001763">
    <property type="entry name" value="Rhodanese-like_dom"/>
</dbReference>
<name>A0A1T5MRP8_9FIRM</name>
<feature type="signal peptide" evidence="5">
    <location>
        <begin position="1"/>
        <end position="20"/>
    </location>
</feature>
<organism evidence="7 8">
    <name type="scientific">Maledivibacter halophilus</name>
    <dbReference type="NCBI Taxonomy" id="36842"/>
    <lineage>
        <taxon>Bacteria</taxon>
        <taxon>Bacillati</taxon>
        <taxon>Bacillota</taxon>
        <taxon>Clostridia</taxon>
        <taxon>Peptostreptococcales</taxon>
        <taxon>Caminicellaceae</taxon>
        <taxon>Maledivibacter</taxon>
    </lineage>
</organism>
<dbReference type="PROSITE" id="PS00683">
    <property type="entry name" value="RHODANESE_2"/>
    <property type="match status" value="1"/>
</dbReference>
<dbReference type="Proteomes" id="UP000190285">
    <property type="component" value="Unassembled WGS sequence"/>
</dbReference>
<dbReference type="PROSITE" id="PS51257">
    <property type="entry name" value="PROKAR_LIPOPROTEIN"/>
    <property type="match status" value="1"/>
</dbReference>
<keyword evidence="5" id="KW-0732">Signal</keyword>
<dbReference type="CDD" id="cd01449">
    <property type="entry name" value="TST_Repeat_2"/>
    <property type="match status" value="1"/>
</dbReference>
<evidence type="ECO:0000313" key="8">
    <source>
        <dbReference type="Proteomes" id="UP000190285"/>
    </source>
</evidence>
<dbReference type="PANTHER" id="PTHR43855">
    <property type="entry name" value="THIOSULFATE SULFURTRANSFERASE"/>
    <property type="match status" value="1"/>
</dbReference>
<gene>
    <name evidence="7" type="ORF">SAMN02194393_05225</name>
</gene>
<dbReference type="Gene3D" id="3.40.250.10">
    <property type="entry name" value="Rhodanese-like domain"/>
    <property type="match status" value="2"/>
</dbReference>
<sequence>MLKPKNLLTLILVLALVVGAAGCTTTSNEQPQSQEEPKQEQSQEASKDQSEDMGYVNSESLVEAEELKDMIDKGEVKVVDFRDAKLPGGYIPGAVKISRGDISAKVNDVSGMIAPKEQIEKVLGEAGITNEDKVVIYDADKELWASRLWWVMKVYGHEDVRLLNGGLDAWEAAGFETEATADKAEAVTYTAKDADNSLIADLDMIKKSFDDASYFVLDTRSEEEWKDGRIPGAVWVEWTNALNKDGRYKSADELRRIYEEAGITKDKTAIMPHCKSAVRSAHTLFVLTELLGYENVRNYDGSWLEYEKSGEEIEK</sequence>
<dbReference type="InterPro" id="IPR036873">
    <property type="entry name" value="Rhodanese-like_dom_sf"/>
</dbReference>
<feature type="chain" id="PRO_5038458423" description="Sulfurtransferase" evidence="5">
    <location>
        <begin position="21"/>
        <end position="315"/>
    </location>
</feature>
<evidence type="ECO:0000313" key="7">
    <source>
        <dbReference type="EMBL" id="SKC90852.1"/>
    </source>
</evidence>
<evidence type="ECO:0000256" key="5">
    <source>
        <dbReference type="SAM" id="SignalP"/>
    </source>
</evidence>
<feature type="compositionally biased region" description="Basic and acidic residues" evidence="4">
    <location>
        <begin position="35"/>
        <end position="50"/>
    </location>
</feature>
<keyword evidence="7" id="KW-0670">Pyruvate</keyword>
<reference evidence="8" key="1">
    <citation type="submission" date="2017-02" db="EMBL/GenBank/DDBJ databases">
        <authorList>
            <person name="Varghese N."/>
            <person name="Submissions S."/>
        </authorList>
    </citation>
    <scope>NUCLEOTIDE SEQUENCE [LARGE SCALE GENOMIC DNA]</scope>
    <source>
        <strain evidence="8">M1</strain>
    </source>
</reference>
<dbReference type="RefSeq" id="WP_079495812.1">
    <property type="nucleotide sequence ID" value="NZ_FUZT01000023.1"/>
</dbReference>
<feature type="domain" description="Rhodanese" evidence="6">
    <location>
        <begin position="72"/>
        <end position="179"/>
    </location>
</feature>
<dbReference type="InterPro" id="IPR001307">
    <property type="entry name" value="Thiosulphate_STrfase_CS"/>
</dbReference>
<keyword evidence="1" id="KW-0677">Repeat</keyword>
<feature type="domain" description="Rhodanese" evidence="6">
    <location>
        <begin position="210"/>
        <end position="315"/>
    </location>
</feature>
<dbReference type="InterPro" id="IPR051126">
    <property type="entry name" value="Thiosulfate_sulfurtransferase"/>
</dbReference>
<dbReference type="SUPFAM" id="SSF52821">
    <property type="entry name" value="Rhodanese/Cell cycle control phosphatase"/>
    <property type="match status" value="2"/>
</dbReference>
<protein>
    <recommendedName>
        <fullName evidence="3">Sulfurtransferase</fullName>
    </recommendedName>
</protein>
<evidence type="ECO:0000256" key="1">
    <source>
        <dbReference type="ARBA" id="ARBA00022737"/>
    </source>
</evidence>
<evidence type="ECO:0000259" key="6">
    <source>
        <dbReference type="PROSITE" id="PS50206"/>
    </source>
</evidence>
<dbReference type="STRING" id="36842.SAMN02194393_05225"/>
<dbReference type="AlphaFoldDB" id="A0A1T5MRP8"/>